<dbReference type="InterPro" id="IPR006311">
    <property type="entry name" value="TAT_signal"/>
</dbReference>
<dbReference type="InterPro" id="IPR008719">
    <property type="entry name" value="N2O_reductase_NosL"/>
</dbReference>
<dbReference type="PROSITE" id="PS51318">
    <property type="entry name" value="TAT"/>
    <property type="match status" value="1"/>
</dbReference>
<evidence type="ECO:0000256" key="1">
    <source>
        <dbReference type="SAM" id="SignalP"/>
    </source>
</evidence>
<comment type="caution">
    <text evidence="2">The sequence shown here is derived from an EMBL/GenBank/DDBJ whole genome shotgun (WGS) entry which is preliminary data.</text>
</comment>
<reference evidence="2 3" key="1">
    <citation type="journal article" date="2020" name="Biotechnol. Biofuels">
        <title>New insights from the biogas microbiome by comprehensive genome-resolved metagenomics of nearly 1600 species originating from multiple anaerobic digesters.</title>
        <authorList>
            <person name="Campanaro S."/>
            <person name="Treu L."/>
            <person name="Rodriguez-R L.M."/>
            <person name="Kovalovszki A."/>
            <person name="Ziels R.M."/>
            <person name="Maus I."/>
            <person name="Zhu X."/>
            <person name="Kougias P.G."/>
            <person name="Basile A."/>
            <person name="Luo G."/>
            <person name="Schluter A."/>
            <person name="Konstantinidis K.T."/>
            <person name="Angelidaki I."/>
        </authorList>
    </citation>
    <scope>NUCLEOTIDE SEQUENCE [LARGE SCALE GENOMIC DNA]</scope>
    <source>
        <strain evidence="2">AS06rmzACSIP_256</strain>
    </source>
</reference>
<dbReference type="Proteomes" id="UP000536534">
    <property type="component" value="Unassembled WGS sequence"/>
</dbReference>
<gene>
    <name evidence="2" type="ORF">GX576_08870</name>
</gene>
<evidence type="ECO:0000313" key="3">
    <source>
        <dbReference type="Proteomes" id="UP000536534"/>
    </source>
</evidence>
<evidence type="ECO:0000313" key="2">
    <source>
        <dbReference type="EMBL" id="NLF54488.1"/>
    </source>
</evidence>
<dbReference type="Gene3D" id="3.30.70.2050">
    <property type="match status" value="1"/>
</dbReference>
<protein>
    <recommendedName>
        <fullName evidence="4">NosL family protein</fullName>
    </recommendedName>
</protein>
<name>A0A7X7LWC8_9RHOO</name>
<dbReference type="SUPFAM" id="SSF160387">
    <property type="entry name" value="NosL/MerB-like"/>
    <property type="match status" value="1"/>
</dbReference>
<dbReference type="PANTHER" id="PTHR41247">
    <property type="entry name" value="HTH-TYPE TRANSCRIPTIONAL REPRESSOR YCNK"/>
    <property type="match status" value="1"/>
</dbReference>
<dbReference type="EMBL" id="JAAYYV010000229">
    <property type="protein sequence ID" value="NLF54488.1"/>
    <property type="molecule type" value="Genomic_DNA"/>
</dbReference>
<feature type="chain" id="PRO_5031014786" description="NosL family protein" evidence="1">
    <location>
        <begin position="38"/>
        <end position="211"/>
    </location>
</feature>
<accession>A0A7X7LWC8</accession>
<organism evidence="2 3">
    <name type="scientific">Thauera phenolivorans</name>
    <dbReference type="NCBI Taxonomy" id="1792543"/>
    <lineage>
        <taxon>Bacteria</taxon>
        <taxon>Pseudomonadati</taxon>
        <taxon>Pseudomonadota</taxon>
        <taxon>Betaproteobacteria</taxon>
        <taxon>Rhodocyclales</taxon>
        <taxon>Zoogloeaceae</taxon>
        <taxon>Thauera</taxon>
    </lineage>
</organism>
<dbReference type="Pfam" id="PF05573">
    <property type="entry name" value="NosL"/>
    <property type="match status" value="1"/>
</dbReference>
<evidence type="ECO:0008006" key="4">
    <source>
        <dbReference type="Google" id="ProtNLM"/>
    </source>
</evidence>
<sequence length="211" mass="22404">MMSVDTRRRLLLTGSFACAAAAGALFWHYAANGPALAFEPPAEDICIVPPTRTIAAIPYDPDSGLTMLAPRAVPAGARCPVCGMYPSRFARWAAQVIFADGAAHFFDSPVDVFLFLAEPARYDEDYKAGDVRAIHVADFGGKGWSEARDAHYVIGSAARGPMRSPDLPAFADAADAAAHVAEHGGRVLRFAEIDSALLDGLRQSTHAGHGH</sequence>
<keyword evidence="1" id="KW-0732">Signal</keyword>
<dbReference type="PANTHER" id="PTHR41247:SF1">
    <property type="entry name" value="HTH-TYPE TRANSCRIPTIONAL REPRESSOR YCNK"/>
    <property type="match status" value="1"/>
</dbReference>
<dbReference type="OrthoDB" id="982633at2"/>
<feature type="signal peptide" evidence="1">
    <location>
        <begin position="1"/>
        <end position="37"/>
    </location>
</feature>
<dbReference type="AlphaFoldDB" id="A0A7X7LWC8"/>
<proteinExistence type="predicted"/>